<gene>
    <name evidence="13" type="ORF">rosag_50930</name>
</gene>
<evidence type="ECO:0000259" key="12">
    <source>
        <dbReference type="PROSITE" id="PS50885"/>
    </source>
</evidence>
<evidence type="ECO:0000256" key="2">
    <source>
        <dbReference type="ARBA" id="ARBA00004370"/>
    </source>
</evidence>
<dbReference type="InterPro" id="IPR003660">
    <property type="entry name" value="HAMP_dom"/>
</dbReference>
<feature type="domain" description="HAMP" evidence="12">
    <location>
        <begin position="316"/>
        <end position="368"/>
    </location>
</feature>
<dbReference type="GO" id="GO:0000155">
    <property type="term" value="F:phosphorelay sensor kinase activity"/>
    <property type="evidence" value="ECO:0007669"/>
    <property type="project" value="InterPro"/>
</dbReference>
<dbReference type="InterPro" id="IPR004358">
    <property type="entry name" value="Sig_transdc_His_kin-like_C"/>
</dbReference>
<dbReference type="InterPro" id="IPR036890">
    <property type="entry name" value="HATPase_C_sf"/>
</dbReference>
<dbReference type="Gene3D" id="1.10.287.130">
    <property type="match status" value="1"/>
</dbReference>
<feature type="region of interest" description="Disordered" evidence="9">
    <location>
        <begin position="141"/>
        <end position="168"/>
    </location>
</feature>
<accession>A0AA37Q8L1</accession>
<dbReference type="InterPro" id="IPR003661">
    <property type="entry name" value="HisK_dim/P_dom"/>
</dbReference>
<comment type="catalytic activity">
    <reaction evidence="1">
        <text>ATP + protein L-histidine = ADP + protein N-phospho-L-histidine.</text>
        <dbReference type="EC" id="2.7.13.3"/>
    </reaction>
</comment>
<keyword evidence="6" id="KW-0418">Kinase</keyword>
<dbReference type="SUPFAM" id="SSF55874">
    <property type="entry name" value="ATPase domain of HSP90 chaperone/DNA topoisomerase II/histidine kinase"/>
    <property type="match status" value="1"/>
</dbReference>
<dbReference type="PANTHER" id="PTHR43711:SF26">
    <property type="entry name" value="SENSOR HISTIDINE KINASE RCSC"/>
    <property type="match status" value="1"/>
</dbReference>
<dbReference type="RefSeq" id="WP_284352976.1">
    <property type="nucleotide sequence ID" value="NZ_BRXS01000012.1"/>
</dbReference>
<feature type="transmembrane region" description="Helical" evidence="10">
    <location>
        <begin position="296"/>
        <end position="315"/>
    </location>
</feature>
<proteinExistence type="predicted"/>
<dbReference type="PROSITE" id="PS50885">
    <property type="entry name" value="HAMP"/>
    <property type="match status" value="1"/>
</dbReference>
<feature type="coiled-coil region" evidence="8">
    <location>
        <begin position="360"/>
        <end position="411"/>
    </location>
</feature>
<evidence type="ECO:0000256" key="3">
    <source>
        <dbReference type="ARBA" id="ARBA00012438"/>
    </source>
</evidence>
<keyword evidence="4" id="KW-0597">Phosphoprotein</keyword>
<keyword evidence="10" id="KW-0812">Transmembrane</keyword>
<evidence type="ECO:0000256" key="6">
    <source>
        <dbReference type="ARBA" id="ARBA00022777"/>
    </source>
</evidence>
<dbReference type="PROSITE" id="PS50109">
    <property type="entry name" value="HIS_KIN"/>
    <property type="match status" value="1"/>
</dbReference>
<evidence type="ECO:0000313" key="14">
    <source>
        <dbReference type="Proteomes" id="UP001161325"/>
    </source>
</evidence>
<dbReference type="PANTHER" id="PTHR43711">
    <property type="entry name" value="TWO-COMPONENT HISTIDINE KINASE"/>
    <property type="match status" value="1"/>
</dbReference>
<dbReference type="SUPFAM" id="SSF158472">
    <property type="entry name" value="HAMP domain-like"/>
    <property type="match status" value="1"/>
</dbReference>
<dbReference type="Gene3D" id="3.30.565.10">
    <property type="entry name" value="Histidine kinase-like ATPase, C-terminal domain"/>
    <property type="match status" value="1"/>
</dbReference>
<organism evidence="13 14">
    <name type="scientific">Roseisolibacter agri</name>
    <dbReference type="NCBI Taxonomy" id="2014610"/>
    <lineage>
        <taxon>Bacteria</taxon>
        <taxon>Pseudomonadati</taxon>
        <taxon>Gemmatimonadota</taxon>
        <taxon>Gemmatimonadia</taxon>
        <taxon>Gemmatimonadales</taxon>
        <taxon>Gemmatimonadaceae</taxon>
        <taxon>Roseisolibacter</taxon>
    </lineage>
</organism>
<evidence type="ECO:0000256" key="10">
    <source>
        <dbReference type="SAM" id="Phobius"/>
    </source>
</evidence>
<dbReference type="Pfam" id="PF00672">
    <property type="entry name" value="HAMP"/>
    <property type="match status" value="1"/>
</dbReference>
<keyword evidence="14" id="KW-1185">Reference proteome</keyword>
<dbReference type="Pfam" id="PF00512">
    <property type="entry name" value="HisKA"/>
    <property type="match status" value="1"/>
</dbReference>
<dbReference type="AlphaFoldDB" id="A0AA37Q8L1"/>
<dbReference type="SMART" id="SM00304">
    <property type="entry name" value="HAMP"/>
    <property type="match status" value="1"/>
</dbReference>
<dbReference type="GO" id="GO:0016020">
    <property type="term" value="C:membrane"/>
    <property type="evidence" value="ECO:0007669"/>
    <property type="project" value="UniProtKB-SubCell"/>
</dbReference>
<keyword evidence="5" id="KW-0808">Transferase</keyword>
<dbReference type="Pfam" id="PF02518">
    <property type="entry name" value="HATPase_c"/>
    <property type="match status" value="1"/>
</dbReference>
<evidence type="ECO:0000256" key="9">
    <source>
        <dbReference type="SAM" id="MobiDB-lite"/>
    </source>
</evidence>
<dbReference type="SUPFAM" id="SSF47384">
    <property type="entry name" value="Homodimeric domain of signal transducing histidine kinase"/>
    <property type="match status" value="1"/>
</dbReference>
<sequence>MRSPERPLPGSSHTRAASLERRLPLLITGVLAAGLAVLLGATYETLTHREIESMRERLRNGAREIASNTGTAMVLRGAEVREVARQPALAALLAEGPTPAREAAAHEALAELLTPRDSLLPVELWDARGRLVTFVGRALPPRVERPLPPAPRSTDERPGRAPDAPTLSPLAREGDVAVYWTSMPVRDVDGRVIGHVAQPRYSGGAAAARTLRGLTGDEVMVVVANEDGTAAAFAGGGEAAPLAARDSTADGVWAERPGVGRVMVSAAQVPGTPWVVSFEAAERSILARPQRAVRTLALLSLGVVAAGGLLAWAIGRRITRPLTRLTDAAEELARGTYEHPVAAPSRDEVGRLAASFDAMARQVVTARQELERRAADAQAAADALTVANARLRRTSEEAERARAEADRANRAKSDFLAMMSHELRTPLNAIGGYAELIEMGIHGPVTDAQREALLRIGRSQAHLLTLINDVLSFARIDAGQVQYAIEDVPLDDALSGLEALVAPQVRARGLTFEHHACDPLLAVRADRDKLRQLVLNLLGNAIKYTPEGGSVALSCDADASSVRVHVRDTGIGIPAERLPSIFDAFVQGDRALNRPNDGVGLGLAISRELAQGMGGTLSVTSEVGRGSTFTLTLARATTPRRTNTPPHASTAA</sequence>
<evidence type="ECO:0000256" key="7">
    <source>
        <dbReference type="ARBA" id="ARBA00023012"/>
    </source>
</evidence>
<keyword evidence="10" id="KW-1133">Transmembrane helix</keyword>
<feature type="domain" description="Histidine kinase" evidence="11">
    <location>
        <begin position="418"/>
        <end position="637"/>
    </location>
</feature>
<evidence type="ECO:0000256" key="4">
    <source>
        <dbReference type="ARBA" id="ARBA00022553"/>
    </source>
</evidence>
<dbReference type="EMBL" id="BRXS01000012">
    <property type="protein sequence ID" value="GLC28580.1"/>
    <property type="molecule type" value="Genomic_DNA"/>
</dbReference>
<feature type="transmembrane region" description="Helical" evidence="10">
    <location>
        <begin position="25"/>
        <end position="46"/>
    </location>
</feature>
<dbReference type="SMART" id="SM00387">
    <property type="entry name" value="HATPase_c"/>
    <property type="match status" value="1"/>
</dbReference>
<dbReference type="InterPro" id="IPR036097">
    <property type="entry name" value="HisK_dim/P_sf"/>
</dbReference>
<protein>
    <recommendedName>
        <fullName evidence="3">histidine kinase</fullName>
        <ecNumber evidence="3">2.7.13.3</ecNumber>
    </recommendedName>
</protein>
<reference evidence="13" key="1">
    <citation type="submission" date="2022-08" db="EMBL/GenBank/DDBJ databases">
        <title>Draft genome sequencing of Roseisolibacter agri AW1220.</title>
        <authorList>
            <person name="Tobiishi Y."/>
            <person name="Tonouchi A."/>
        </authorList>
    </citation>
    <scope>NUCLEOTIDE SEQUENCE</scope>
    <source>
        <strain evidence="13">AW1220</strain>
    </source>
</reference>
<name>A0AA37Q8L1_9BACT</name>
<dbReference type="FunFam" id="3.30.565.10:FF:000006">
    <property type="entry name" value="Sensor histidine kinase WalK"/>
    <property type="match status" value="1"/>
</dbReference>
<evidence type="ECO:0000256" key="1">
    <source>
        <dbReference type="ARBA" id="ARBA00000085"/>
    </source>
</evidence>
<comment type="subcellular location">
    <subcellularLocation>
        <location evidence="2">Membrane</location>
    </subcellularLocation>
</comment>
<evidence type="ECO:0000259" key="11">
    <source>
        <dbReference type="PROSITE" id="PS50109"/>
    </source>
</evidence>
<dbReference type="InterPro" id="IPR005467">
    <property type="entry name" value="His_kinase_dom"/>
</dbReference>
<dbReference type="Proteomes" id="UP001161325">
    <property type="component" value="Unassembled WGS sequence"/>
</dbReference>
<evidence type="ECO:0000256" key="8">
    <source>
        <dbReference type="SAM" id="Coils"/>
    </source>
</evidence>
<evidence type="ECO:0000256" key="5">
    <source>
        <dbReference type="ARBA" id="ARBA00022679"/>
    </source>
</evidence>
<dbReference type="CDD" id="cd00082">
    <property type="entry name" value="HisKA"/>
    <property type="match status" value="1"/>
</dbReference>
<dbReference type="CDD" id="cd06225">
    <property type="entry name" value="HAMP"/>
    <property type="match status" value="1"/>
</dbReference>
<dbReference type="SMART" id="SM00388">
    <property type="entry name" value="HisKA"/>
    <property type="match status" value="1"/>
</dbReference>
<evidence type="ECO:0000313" key="13">
    <source>
        <dbReference type="EMBL" id="GLC28580.1"/>
    </source>
</evidence>
<dbReference type="Gene3D" id="6.10.340.10">
    <property type="match status" value="1"/>
</dbReference>
<dbReference type="InterPro" id="IPR003594">
    <property type="entry name" value="HATPase_dom"/>
</dbReference>
<dbReference type="CDD" id="cd16922">
    <property type="entry name" value="HATPase_EvgS-ArcB-TorS-like"/>
    <property type="match status" value="1"/>
</dbReference>
<comment type="caution">
    <text evidence="13">The sequence shown here is derived from an EMBL/GenBank/DDBJ whole genome shotgun (WGS) entry which is preliminary data.</text>
</comment>
<dbReference type="EC" id="2.7.13.3" evidence="3"/>
<keyword evidence="10" id="KW-0472">Membrane</keyword>
<keyword evidence="8" id="KW-0175">Coiled coil</keyword>
<dbReference type="InterPro" id="IPR050736">
    <property type="entry name" value="Sensor_HK_Regulatory"/>
</dbReference>
<keyword evidence="7" id="KW-0902">Two-component regulatory system</keyword>
<dbReference type="PRINTS" id="PR00344">
    <property type="entry name" value="BCTRLSENSOR"/>
</dbReference>